<dbReference type="GO" id="GO:0005634">
    <property type="term" value="C:nucleus"/>
    <property type="evidence" value="ECO:0007669"/>
    <property type="project" value="UniProtKB-SubCell"/>
</dbReference>
<reference evidence="6" key="1">
    <citation type="submission" date="2020-01" db="EMBL/GenBank/DDBJ databases">
        <title>Genome sequence of Kobresia littledalei, the first chromosome-level genome in the family Cyperaceae.</title>
        <authorList>
            <person name="Qu G."/>
        </authorList>
    </citation>
    <scope>NUCLEOTIDE SEQUENCE</scope>
    <source>
        <strain evidence="6">C.B.Clarke</strain>
        <tissue evidence="6">Leaf</tissue>
    </source>
</reference>
<keyword evidence="3" id="KW-0539">Nucleus</keyword>
<comment type="subcellular location">
    <subcellularLocation>
        <location evidence="1">Nucleus</location>
    </subcellularLocation>
</comment>
<dbReference type="Pfam" id="PF06246">
    <property type="entry name" value="Isy1"/>
    <property type="match status" value="1"/>
</dbReference>
<dbReference type="InterPro" id="IPR009360">
    <property type="entry name" value="Isy1"/>
</dbReference>
<keyword evidence="7" id="KW-1185">Reference proteome</keyword>
<comment type="caution">
    <text evidence="6">The sequence shown here is derived from an EMBL/GenBank/DDBJ whole genome shotgun (WGS) entry which is preliminary data.</text>
</comment>
<evidence type="ECO:0000313" key="6">
    <source>
        <dbReference type="EMBL" id="KAF3320806.1"/>
    </source>
</evidence>
<dbReference type="GO" id="GO:0033260">
    <property type="term" value="P:nuclear DNA replication"/>
    <property type="evidence" value="ECO:0007669"/>
    <property type="project" value="TreeGrafter"/>
</dbReference>
<dbReference type="PRINTS" id="PR02064">
    <property type="entry name" value="DONSON"/>
</dbReference>
<dbReference type="Proteomes" id="UP000623129">
    <property type="component" value="Unassembled WGS sequence"/>
</dbReference>
<evidence type="ECO:0000313" key="7">
    <source>
        <dbReference type="Proteomes" id="UP000623129"/>
    </source>
</evidence>
<keyword evidence="2" id="KW-0217">Developmental protein</keyword>
<proteinExistence type="inferred from homology"/>
<dbReference type="InterPro" id="IPR024861">
    <property type="entry name" value="Donson"/>
</dbReference>
<evidence type="ECO:0000256" key="2">
    <source>
        <dbReference type="ARBA" id="ARBA00022473"/>
    </source>
</evidence>
<evidence type="ECO:0000256" key="4">
    <source>
        <dbReference type="ARBA" id="ARBA00025806"/>
    </source>
</evidence>
<dbReference type="AlphaFoldDB" id="A0A833QDY9"/>
<dbReference type="EMBL" id="SWLB01000028">
    <property type="protein sequence ID" value="KAF3320806.1"/>
    <property type="molecule type" value="Genomic_DNA"/>
</dbReference>
<evidence type="ECO:0000256" key="1">
    <source>
        <dbReference type="ARBA" id="ARBA00004123"/>
    </source>
</evidence>
<name>A0A833QDY9_9POAL</name>
<evidence type="ECO:0000256" key="3">
    <source>
        <dbReference type="ARBA" id="ARBA00023242"/>
    </source>
</evidence>
<sequence>MSRNEEKAQSMLNSKRKLKERRPFLASQSRPLPEAESCRSEILSEIGAMEERSKRRAYEKPAEKGTQPFKVPVLVNTRVTQAYPIIKPVDRCKQFYLKEGVKDSTVTMEVDNGSCLSNLESLEQTCKGSANQAFKTTEKCIESALLDVVQLHLRDEKLTSPAHIDMEKALKGFRVPRDPMIASFPSIPSGSFDDVGPISADICPSEISIPGKKAPLDLTLKNSLRLVSSSSVKWCHRIDATYAAASQSCDRHVGASQTKEELFLKALSSWRYPQYILSTSIISAMASSKAKEDVDLLEKRRQDWENSFCSLYFMLRKNLCSIFYVYTSEFVALFVGGNFSGQKRSCNAYLSKSTNSLRSVLRKHDVRFTMPLYHAEEVQATADDLAELSEIEKRNLGKAVYTDHLADVDGTSESLLSFNGNESVHGLYDFLLNHRHFFTSLNGGDVPLIYSPVQFLNSHLNFLEVCCKEMRKADMVALSGSNENTTTTEELSNSKICYSIEISNSIIPPWVISGICAAMNADETSFDSIFTIDHSSMGLNTALKLISHKLDSEATASSGTKGNTFGIPDTVLVPSLHTAAVRRLSYSYTNNAYVAYTTC</sequence>
<gene>
    <name evidence="6" type="ORF">FCM35_KLT14940</name>
</gene>
<comment type="similarity">
    <text evidence="4">Belongs to the DONSON family.</text>
</comment>
<feature type="region of interest" description="Disordered" evidence="5">
    <location>
        <begin position="1"/>
        <end position="38"/>
    </location>
</feature>
<protein>
    <submittedName>
        <fullName evidence="6">Protein downstream neighbor of Son</fullName>
    </submittedName>
</protein>
<dbReference type="GO" id="GO:0000350">
    <property type="term" value="P:generation of catalytic spliceosome for second transesterification step"/>
    <property type="evidence" value="ECO:0007669"/>
    <property type="project" value="InterPro"/>
</dbReference>
<dbReference type="PANTHER" id="PTHR12972:SF0">
    <property type="entry name" value="PROTEIN DOWNSTREAM NEIGHBOR OF SON"/>
    <property type="match status" value="1"/>
</dbReference>
<accession>A0A833QDY9</accession>
<dbReference type="PANTHER" id="PTHR12972">
    <property type="entry name" value="DOWNSTREAM NEIGHBOR OF SON"/>
    <property type="match status" value="1"/>
</dbReference>
<dbReference type="OrthoDB" id="534063at2759"/>
<organism evidence="6 7">
    <name type="scientific">Carex littledalei</name>
    <dbReference type="NCBI Taxonomy" id="544730"/>
    <lineage>
        <taxon>Eukaryota</taxon>
        <taxon>Viridiplantae</taxon>
        <taxon>Streptophyta</taxon>
        <taxon>Embryophyta</taxon>
        <taxon>Tracheophyta</taxon>
        <taxon>Spermatophyta</taxon>
        <taxon>Magnoliopsida</taxon>
        <taxon>Liliopsida</taxon>
        <taxon>Poales</taxon>
        <taxon>Cyperaceae</taxon>
        <taxon>Cyperoideae</taxon>
        <taxon>Cariceae</taxon>
        <taxon>Carex</taxon>
        <taxon>Carex subgen. Euthyceras</taxon>
    </lineage>
</organism>
<evidence type="ECO:0000256" key="5">
    <source>
        <dbReference type="SAM" id="MobiDB-lite"/>
    </source>
</evidence>